<feature type="transmembrane region" description="Helical" evidence="1">
    <location>
        <begin position="174"/>
        <end position="193"/>
    </location>
</feature>
<feature type="transmembrane region" description="Helical" evidence="1">
    <location>
        <begin position="74"/>
        <end position="96"/>
    </location>
</feature>
<evidence type="ECO:0000313" key="3">
    <source>
        <dbReference type="Proteomes" id="UP001549321"/>
    </source>
</evidence>
<comment type="caution">
    <text evidence="2">The sequence shown here is derived from an EMBL/GenBank/DDBJ whole genome shotgun (WGS) entry which is preliminary data.</text>
</comment>
<proteinExistence type="predicted"/>
<protein>
    <recommendedName>
        <fullName evidence="4">Membrane protein YqaA with SNARE-associated domain</fullName>
    </recommendedName>
</protein>
<accession>A0ABV2QZC9</accession>
<keyword evidence="1" id="KW-1133">Transmembrane helix</keyword>
<reference evidence="2 3" key="1">
    <citation type="submission" date="2024-06" db="EMBL/GenBank/DDBJ databases">
        <title>Sorghum-associated microbial communities from plants grown in Nebraska, USA.</title>
        <authorList>
            <person name="Schachtman D."/>
        </authorList>
    </citation>
    <scope>NUCLEOTIDE SEQUENCE [LARGE SCALE GENOMIC DNA]</scope>
    <source>
        <strain evidence="2 3">3207</strain>
    </source>
</reference>
<dbReference type="Proteomes" id="UP001549321">
    <property type="component" value="Unassembled WGS sequence"/>
</dbReference>
<keyword evidence="1" id="KW-0472">Membrane</keyword>
<name>A0ABV2QZC9_9HYPH</name>
<dbReference type="RefSeq" id="WP_354550809.1">
    <property type="nucleotide sequence ID" value="NZ_JBEPSM010000001.1"/>
</dbReference>
<evidence type="ECO:0008006" key="4">
    <source>
        <dbReference type="Google" id="ProtNLM"/>
    </source>
</evidence>
<organism evidence="2 3">
    <name type="scientific">Kaistia defluvii</name>
    <dbReference type="NCBI Taxonomy" id="410841"/>
    <lineage>
        <taxon>Bacteria</taxon>
        <taxon>Pseudomonadati</taxon>
        <taxon>Pseudomonadota</taxon>
        <taxon>Alphaproteobacteria</taxon>
        <taxon>Hyphomicrobiales</taxon>
        <taxon>Kaistiaceae</taxon>
        <taxon>Kaistia</taxon>
    </lineage>
</organism>
<keyword evidence="1" id="KW-0812">Transmembrane</keyword>
<keyword evidence="3" id="KW-1185">Reference proteome</keyword>
<sequence>MSAAPRAPSSLLPLAAIAAAFAWSFAEATVFFIVADVLLTFIAIAMGLRVALLASLAAAIGAACGGMIMWRHGLVDPVAATNLLAAVPFVSAGMIAKGMASMASADWPLAMLRGSVTGIPYKVYAVAAGKEGLTALLFFGVTIPVRLLRFAVASSLVAAIDAPLRRRFDLRRRLMLLATFWLLFYGEFAWRWFS</sequence>
<evidence type="ECO:0000256" key="1">
    <source>
        <dbReference type="SAM" id="Phobius"/>
    </source>
</evidence>
<dbReference type="EMBL" id="JBEPSM010000001">
    <property type="protein sequence ID" value="MET4634156.1"/>
    <property type="molecule type" value="Genomic_DNA"/>
</dbReference>
<gene>
    <name evidence="2" type="ORF">ABIE08_002069</name>
</gene>
<evidence type="ECO:0000313" key="2">
    <source>
        <dbReference type="EMBL" id="MET4634156.1"/>
    </source>
</evidence>
<feature type="transmembrane region" description="Helical" evidence="1">
    <location>
        <begin position="38"/>
        <end position="62"/>
    </location>
</feature>